<dbReference type="RefSeq" id="WP_156876806.1">
    <property type="nucleotide sequence ID" value="NZ_BMWY01000001.1"/>
</dbReference>
<organism evidence="2 3">
    <name type="scientific">Mesonia mobilis</name>
    <dbReference type="NCBI Taxonomy" id="369791"/>
    <lineage>
        <taxon>Bacteria</taxon>
        <taxon>Pseudomonadati</taxon>
        <taxon>Bacteroidota</taxon>
        <taxon>Flavobacteriia</taxon>
        <taxon>Flavobacteriales</taxon>
        <taxon>Flavobacteriaceae</taxon>
        <taxon>Mesonia</taxon>
    </lineage>
</organism>
<sequence>MKKLSEEEKKRPFKKKRRILKRPLTRSERLLLIAMKNVNEKRKKQS</sequence>
<feature type="region of interest" description="Disordered" evidence="1">
    <location>
        <begin position="1"/>
        <end position="22"/>
    </location>
</feature>
<name>A0ABQ3BHX7_9FLAO</name>
<feature type="compositionally biased region" description="Basic residues" evidence="1">
    <location>
        <begin position="11"/>
        <end position="22"/>
    </location>
</feature>
<proteinExistence type="predicted"/>
<keyword evidence="3" id="KW-1185">Reference proteome</keyword>
<evidence type="ECO:0000313" key="3">
    <source>
        <dbReference type="Proteomes" id="UP000615593"/>
    </source>
</evidence>
<protein>
    <submittedName>
        <fullName evidence="2">Uncharacterized protein</fullName>
    </submittedName>
</protein>
<feature type="compositionally biased region" description="Basic and acidic residues" evidence="1">
    <location>
        <begin position="1"/>
        <end position="10"/>
    </location>
</feature>
<accession>A0ABQ3BHX7</accession>
<reference evidence="3" key="1">
    <citation type="journal article" date="2019" name="Int. J. Syst. Evol. Microbiol.">
        <title>The Global Catalogue of Microorganisms (GCM) 10K type strain sequencing project: providing services to taxonomists for standard genome sequencing and annotation.</title>
        <authorList>
            <consortium name="The Broad Institute Genomics Platform"/>
            <consortium name="The Broad Institute Genome Sequencing Center for Infectious Disease"/>
            <person name="Wu L."/>
            <person name="Ma J."/>
        </authorList>
    </citation>
    <scope>NUCLEOTIDE SEQUENCE [LARGE SCALE GENOMIC DNA]</scope>
    <source>
        <strain evidence="3">KCTC 12708</strain>
    </source>
</reference>
<dbReference type="EMBL" id="BMWY01000001">
    <property type="protein sequence ID" value="GGZ45954.1"/>
    <property type="molecule type" value="Genomic_DNA"/>
</dbReference>
<evidence type="ECO:0000256" key="1">
    <source>
        <dbReference type="SAM" id="MobiDB-lite"/>
    </source>
</evidence>
<dbReference type="Proteomes" id="UP000615593">
    <property type="component" value="Unassembled WGS sequence"/>
</dbReference>
<gene>
    <name evidence="2" type="ORF">GCM10008088_04110</name>
</gene>
<dbReference type="GeneID" id="94368058"/>
<evidence type="ECO:0000313" key="2">
    <source>
        <dbReference type="EMBL" id="GGZ45954.1"/>
    </source>
</evidence>
<comment type="caution">
    <text evidence="2">The sequence shown here is derived from an EMBL/GenBank/DDBJ whole genome shotgun (WGS) entry which is preliminary data.</text>
</comment>